<dbReference type="InterPro" id="IPR018485">
    <property type="entry name" value="FGGY_C"/>
</dbReference>
<evidence type="ECO:0000256" key="3">
    <source>
        <dbReference type="ARBA" id="ARBA00022741"/>
    </source>
</evidence>
<comment type="caution">
    <text evidence="9">The sequence shown here is derived from an EMBL/GenBank/DDBJ whole genome shotgun (WGS) entry which is preliminary data.</text>
</comment>
<proteinExistence type="inferred from homology"/>
<keyword evidence="2" id="KW-0808">Transferase</keyword>
<dbReference type="GO" id="GO:0004370">
    <property type="term" value="F:glycerol kinase activity"/>
    <property type="evidence" value="ECO:0007669"/>
    <property type="project" value="TreeGrafter"/>
</dbReference>
<dbReference type="InterPro" id="IPR043129">
    <property type="entry name" value="ATPase_NBD"/>
</dbReference>
<comment type="similarity">
    <text evidence="1">Belongs to the FGGY kinase family.</text>
</comment>
<feature type="domain" description="Carbohydrate kinase FGGY C-terminal" evidence="8">
    <location>
        <begin position="262"/>
        <end position="454"/>
    </location>
</feature>
<sequence>MEKYLLSIDQGTTGTKVLLVNRHGRVAAESYQKHTQYYPQSGWVEHNPEEIWEKVLMGVADVLLKERIEPEQVEAVGLANQGETVLFWDSVSGEPLYPAVVWSCRRSDEIAERWKADGAWAQKVAEKTGLLIDPYFSATKIKWMMEEVPLVQEKIRQRQAYCSTLDSWVIWQMTGGASYVTDASTAARTLLFAHRQGNWDEEILRYLEIEEDWLPQIRPTVGSFGSTDPVKFCGIQAPILVSQVDQPAALYGHLCIEPGMSKCTYGTGCFAYMNVGNEPPATKKSGLLTTLVWKRGAQHTYALDGAIYAAGSAIEWGKEQLGLYQDIDELQRWSEQWYEELHKGEAPSNLLFIPALNGIGTPYWNSEARGVFLGLSQHTDRPLMAKAMLEGIAHRVADVFVTMEQAVGQKISVLRVDGGLTQNPYLMQFQADLLGVPVEVPEINETTAMGIAFLLGEESGWWTANDLEARMKVGRRYEPHLDEAGRKRLRDRWNRAIHLLLQISEC</sequence>
<keyword evidence="4 9" id="KW-0418">Kinase</keyword>
<gene>
    <name evidence="9" type="ORF">C7R93_05280</name>
</gene>
<dbReference type="PIRSF" id="PIRSF000538">
    <property type="entry name" value="GlpK"/>
    <property type="match status" value="1"/>
</dbReference>
<dbReference type="InterPro" id="IPR000577">
    <property type="entry name" value="Carb_kinase_FGGY"/>
</dbReference>
<reference evidence="9 10" key="1">
    <citation type="submission" date="2018-03" db="EMBL/GenBank/DDBJ databases">
        <title>Brevisbacillus phylogenomics.</title>
        <authorList>
            <person name="Dunlap C."/>
        </authorList>
    </citation>
    <scope>NUCLEOTIDE SEQUENCE [LARGE SCALE GENOMIC DNA]</scope>
    <source>
        <strain evidence="9 10">NRRL NRS-1210</strain>
    </source>
</reference>
<protein>
    <recommendedName>
        <fullName evidence="6">ATP:glycerol 3-phosphotransferase</fullName>
    </recommendedName>
</protein>
<organism evidence="9 10">
    <name type="scientific">Brevibacillus fortis</name>
    <dbReference type="NCBI Taxonomy" id="2126352"/>
    <lineage>
        <taxon>Bacteria</taxon>
        <taxon>Bacillati</taxon>
        <taxon>Bacillota</taxon>
        <taxon>Bacilli</taxon>
        <taxon>Bacillales</taxon>
        <taxon>Paenibacillaceae</taxon>
        <taxon>Brevibacillus</taxon>
    </lineage>
</organism>
<evidence type="ECO:0000256" key="4">
    <source>
        <dbReference type="ARBA" id="ARBA00022777"/>
    </source>
</evidence>
<keyword evidence="5" id="KW-0067">ATP-binding</keyword>
<evidence type="ECO:0000313" key="10">
    <source>
        <dbReference type="Proteomes" id="UP000240419"/>
    </source>
</evidence>
<evidence type="ECO:0000256" key="6">
    <source>
        <dbReference type="ARBA" id="ARBA00043149"/>
    </source>
</evidence>
<evidence type="ECO:0000256" key="1">
    <source>
        <dbReference type="ARBA" id="ARBA00009156"/>
    </source>
</evidence>
<dbReference type="InterPro" id="IPR018483">
    <property type="entry name" value="Carb_kinase_FGGY_CS"/>
</dbReference>
<feature type="domain" description="Carbohydrate kinase FGGY N-terminal" evidence="7">
    <location>
        <begin position="4"/>
        <end position="250"/>
    </location>
</feature>
<accession>A0A2P7VIJ8</accession>
<name>A0A2P7VIJ8_9BACL</name>
<dbReference type="PROSITE" id="PS00933">
    <property type="entry name" value="FGGY_KINASES_1"/>
    <property type="match status" value="1"/>
</dbReference>
<dbReference type="GO" id="GO:0005524">
    <property type="term" value="F:ATP binding"/>
    <property type="evidence" value="ECO:0007669"/>
    <property type="project" value="UniProtKB-KW"/>
</dbReference>
<evidence type="ECO:0000256" key="5">
    <source>
        <dbReference type="ARBA" id="ARBA00022840"/>
    </source>
</evidence>
<evidence type="ECO:0000313" key="9">
    <source>
        <dbReference type="EMBL" id="PSJ99036.1"/>
    </source>
</evidence>
<dbReference type="CDD" id="cd07769">
    <property type="entry name" value="ASKHA_NBD_FGGY_GK"/>
    <property type="match status" value="1"/>
</dbReference>
<dbReference type="AlphaFoldDB" id="A0A2P7VIJ8"/>
<dbReference type="EMBL" id="PXZM01000005">
    <property type="protein sequence ID" value="PSJ99036.1"/>
    <property type="molecule type" value="Genomic_DNA"/>
</dbReference>
<dbReference type="PANTHER" id="PTHR10196">
    <property type="entry name" value="SUGAR KINASE"/>
    <property type="match status" value="1"/>
</dbReference>
<dbReference type="GO" id="GO:0005829">
    <property type="term" value="C:cytosol"/>
    <property type="evidence" value="ECO:0007669"/>
    <property type="project" value="TreeGrafter"/>
</dbReference>
<dbReference type="PANTHER" id="PTHR10196:SF69">
    <property type="entry name" value="GLYCEROL KINASE"/>
    <property type="match status" value="1"/>
</dbReference>
<dbReference type="Pfam" id="PF02782">
    <property type="entry name" value="FGGY_C"/>
    <property type="match status" value="1"/>
</dbReference>
<dbReference type="Gene3D" id="3.30.420.40">
    <property type="match status" value="2"/>
</dbReference>
<keyword evidence="3" id="KW-0547">Nucleotide-binding</keyword>
<dbReference type="InterPro" id="IPR018484">
    <property type="entry name" value="FGGY_N"/>
</dbReference>
<keyword evidence="10" id="KW-1185">Reference proteome</keyword>
<evidence type="ECO:0000256" key="2">
    <source>
        <dbReference type="ARBA" id="ARBA00022679"/>
    </source>
</evidence>
<dbReference type="Proteomes" id="UP000240419">
    <property type="component" value="Unassembled WGS sequence"/>
</dbReference>
<evidence type="ECO:0000259" key="7">
    <source>
        <dbReference type="Pfam" id="PF00370"/>
    </source>
</evidence>
<dbReference type="OrthoDB" id="9805576at2"/>
<dbReference type="SUPFAM" id="SSF53067">
    <property type="entry name" value="Actin-like ATPase domain"/>
    <property type="match status" value="2"/>
</dbReference>
<dbReference type="NCBIfam" id="NF000756">
    <property type="entry name" value="PRK00047.1"/>
    <property type="match status" value="1"/>
</dbReference>
<evidence type="ECO:0000259" key="8">
    <source>
        <dbReference type="Pfam" id="PF02782"/>
    </source>
</evidence>
<dbReference type="Pfam" id="PF00370">
    <property type="entry name" value="FGGY_N"/>
    <property type="match status" value="1"/>
</dbReference>
<dbReference type="GO" id="GO:0006071">
    <property type="term" value="P:glycerol metabolic process"/>
    <property type="evidence" value="ECO:0007669"/>
    <property type="project" value="TreeGrafter"/>
</dbReference>
<dbReference type="RefSeq" id="WP_106837832.1">
    <property type="nucleotide sequence ID" value="NZ_JBCNIW010000040.1"/>
</dbReference>